<dbReference type="RefSeq" id="WP_012791038.1">
    <property type="nucleotide sequence ID" value="NC_013132.1"/>
</dbReference>
<dbReference type="Proteomes" id="UP000002215">
    <property type="component" value="Chromosome"/>
</dbReference>
<feature type="coiled-coil region" evidence="1">
    <location>
        <begin position="146"/>
        <end position="173"/>
    </location>
</feature>
<gene>
    <name evidence="4" type="ordered locus">Cpin_3395</name>
</gene>
<evidence type="ECO:0000256" key="2">
    <source>
        <dbReference type="SAM" id="Phobius"/>
    </source>
</evidence>
<dbReference type="InterPro" id="IPR010559">
    <property type="entry name" value="Sig_transdc_His_kin_internal"/>
</dbReference>
<dbReference type="InterPro" id="IPR036890">
    <property type="entry name" value="HATPase_C_sf"/>
</dbReference>
<evidence type="ECO:0000313" key="4">
    <source>
        <dbReference type="EMBL" id="ACU60862.1"/>
    </source>
</evidence>
<dbReference type="PANTHER" id="PTHR34220">
    <property type="entry name" value="SENSOR HISTIDINE KINASE YPDA"/>
    <property type="match status" value="1"/>
</dbReference>
<feature type="transmembrane region" description="Helical" evidence="2">
    <location>
        <begin position="12"/>
        <end position="33"/>
    </location>
</feature>
<feature type="transmembrane region" description="Helical" evidence="2">
    <location>
        <begin position="45"/>
        <end position="64"/>
    </location>
</feature>
<dbReference type="EMBL" id="CP001699">
    <property type="protein sequence ID" value="ACU60862.1"/>
    <property type="molecule type" value="Genomic_DNA"/>
</dbReference>
<dbReference type="Pfam" id="PF06580">
    <property type="entry name" value="His_kinase"/>
    <property type="match status" value="1"/>
</dbReference>
<dbReference type="KEGG" id="cpi:Cpin_3395"/>
<reference evidence="4 5" key="2">
    <citation type="journal article" date="2010" name="Stand. Genomic Sci.">
        <title>Complete genome sequence of Chitinophaga pinensis type strain (UQM 2034).</title>
        <authorList>
            <person name="Glavina Del Rio T."/>
            <person name="Abt B."/>
            <person name="Spring S."/>
            <person name="Lapidus A."/>
            <person name="Nolan M."/>
            <person name="Tice H."/>
            <person name="Copeland A."/>
            <person name="Cheng J.F."/>
            <person name="Chen F."/>
            <person name="Bruce D."/>
            <person name="Goodwin L."/>
            <person name="Pitluck S."/>
            <person name="Ivanova N."/>
            <person name="Mavromatis K."/>
            <person name="Mikhailova N."/>
            <person name="Pati A."/>
            <person name="Chen A."/>
            <person name="Palaniappan K."/>
            <person name="Land M."/>
            <person name="Hauser L."/>
            <person name="Chang Y.J."/>
            <person name="Jeffries C.D."/>
            <person name="Chain P."/>
            <person name="Saunders E."/>
            <person name="Detter J.C."/>
            <person name="Brettin T."/>
            <person name="Rohde M."/>
            <person name="Goker M."/>
            <person name="Bristow J."/>
            <person name="Eisen J.A."/>
            <person name="Markowitz V."/>
            <person name="Hugenholtz P."/>
            <person name="Kyrpides N.C."/>
            <person name="Klenk H.P."/>
            <person name="Lucas S."/>
        </authorList>
    </citation>
    <scope>NUCLEOTIDE SEQUENCE [LARGE SCALE GENOMIC DNA]</scope>
    <source>
        <strain evidence="5">ATCC 43595 / DSM 2588 / LMG 13176 / NBRC 15968 / NCIMB 11800 / UQM 2034</strain>
    </source>
</reference>
<evidence type="ECO:0000256" key="1">
    <source>
        <dbReference type="SAM" id="Coils"/>
    </source>
</evidence>
<name>A0A979GPV1_CHIPD</name>
<keyword evidence="1" id="KW-0175">Coiled coil</keyword>
<keyword evidence="4" id="KW-0418">Kinase</keyword>
<feature type="transmembrane region" description="Helical" evidence="2">
    <location>
        <begin position="116"/>
        <end position="139"/>
    </location>
</feature>
<dbReference type="InterPro" id="IPR050640">
    <property type="entry name" value="Bact_2-comp_sensor_kinase"/>
</dbReference>
<accession>A0A979GPV1</accession>
<dbReference type="Gene3D" id="3.30.565.10">
    <property type="entry name" value="Histidine kinase-like ATPase, C-terminal domain"/>
    <property type="match status" value="1"/>
</dbReference>
<evidence type="ECO:0000259" key="3">
    <source>
        <dbReference type="Pfam" id="PF06580"/>
    </source>
</evidence>
<reference evidence="5" key="1">
    <citation type="submission" date="2009-08" db="EMBL/GenBank/DDBJ databases">
        <title>The complete genome of Chitinophaga pinensis DSM 2588.</title>
        <authorList>
            <consortium name="US DOE Joint Genome Institute (JGI-PGF)"/>
            <person name="Lucas S."/>
            <person name="Copeland A."/>
            <person name="Lapidus A."/>
            <person name="Glavina del Rio T."/>
            <person name="Dalin E."/>
            <person name="Tice H."/>
            <person name="Bruce D."/>
            <person name="Goodwin L."/>
            <person name="Pitluck S."/>
            <person name="Kyrpides N."/>
            <person name="Mavromatis K."/>
            <person name="Ivanova N."/>
            <person name="Mikhailova N."/>
            <person name="Sims D."/>
            <person name="Meinche L."/>
            <person name="Brettin T."/>
            <person name="Detter J.C."/>
            <person name="Han C."/>
            <person name="Larimer F."/>
            <person name="Land M."/>
            <person name="Hauser L."/>
            <person name="Markowitz V."/>
            <person name="Cheng J.-F."/>
            <person name="Hugenholtz P."/>
            <person name="Woyke T."/>
            <person name="Wu D."/>
            <person name="Spring S."/>
            <person name="Klenk H.-P."/>
            <person name="Eisen J.A."/>
        </authorList>
    </citation>
    <scope>NUCLEOTIDE SEQUENCE [LARGE SCALE GENOMIC DNA]</scope>
    <source>
        <strain evidence="5">ATCC 43595 / DSM 2588 / LMG 13176 / NBRC 15968 / NCIMB 11800 / UQM 2034</strain>
    </source>
</reference>
<dbReference type="GO" id="GO:0016020">
    <property type="term" value="C:membrane"/>
    <property type="evidence" value="ECO:0007669"/>
    <property type="project" value="InterPro"/>
</dbReference>
<dbReference type="SUPFAM" id="SSF55874">
    <property type="entry name" value="ATPase domain of HSP90 chaperone/DNA topoisomerase II/histidine kinase"/>
    <property type="match status" value="1"/>
</dbReference>
<feature type="domain" description="Signal transduction histidine kinase internal region" evidence="3">
    <location>
        <begin position="165"/>
        <end position="246"/>
    </location>
</feature>
<keyword evidence="2" id="KW-0812">Transmembrane</keyword>
<protein>
    <submittedName>
        <fullName evidence="4">Signal transduction histidine kinase, LytS</fullName>
    </submittedName>
</protein>
<dbReference type="PANTHER" id="PTHR34220:SF7">
    <property type="entry name" value="SENSOR HISTIDINE KINASE YPDA"/>
    <property type="match status" value="1"/>
</dbReference>
<dbReference type="GO" id="GO:0000155">
    <property type="term" value="F:phosphorelay sensor kinase activity"/>
    <property type="evidence" value="ECO:0007669"/>
    <property type="project" value="InterPro"/>
</dbReference>
<dbReference type="AlphaFoldDB" id="A0A979GPV1"/>
<keyword evidence="2" id="KW-1133">Transmembrane helix</keyword>
<evidence type="ECO:0000313" key="5">
    <source>
        <dbReference type="Proteomes" id="UP000002215"/>
    </source>
</evidence>
<proteinExistence type="predicted"/>
<keyword evidence="2" id="KW-0472">Membrane</keyword>
<feature type="transmembrane region" description="Helical" evidence="2">
    <location>
        <begin position="76"/>
        <end position="96"/>
    </location>
</feature>
<organism evidence="4 5">
    <name type="scientific">Chitinophaga pinensis (strain ATCC 43595 / DSM 2588 / LMG 13176 / NBRC 15968 / NCIMB 11800 / UQM 2034)</name>
    <dbReference type="NCBI Taxonomy" id="485918"/>
    <lineage>
        <taxon>Bacteria</taxon>
        <taxon>Pseudomonadati</taxon>
        <taxon>Bacteroidota</taxon>
        <taxon>Chitinophagia</taxon>
        <taxon>Chitinophagales</taxon>
        <taxon>Chitinophagaceae</taxon>
        <taxon>Chitinophaga</taxon>
    </lineage>
</organism>
<keyword evidence="4" id="KW-0808">Transferase</keyword>
<sequence length="390" mass="44685">MMHFQINRKYRVVLLHIGAWLLYIAFGTLNKIYVTHTDALDFADVVLTQLPGIYVFYGSIYVYLKLLSARKQKYLLLLAAEIMLFITYLLLFAFIGDVIFPLMLPNVEVPPFELSSFVVAGLWTFIRYSFFAFGYYFAARLITKEKELRESELKKMQAERGKLEAEYAFLRAQINPHFLHNTLNFFYAKSLGCSRELAEGIVTLCEIMRYSLNSGEDESGMVPLSKEVEHLQNVIKINQLRFSNRLQVQFDVTGNIGYLRIIPLVLITLVENAFKHGDLNNPEHPVIFRLTVSEDGRMVHFSTRNKKKSGPKELSHGIGMDNIRKRLSAVYKDKYLLEIKDEDNTYTVALSIHLGTEQDAARKAVSSVERADAVDGYAGYANYNLLIDNP</sequence>
<dbReference type="OrthoDB" id="9809908at2"/>